<dbReference type="InterPro" id="IPR002528">
    <property type="entry name" value="MATE_fam"/>
</dbReference>
<reference evidence="12" key="1">
    <citation type="journal article" date="2024" name="J Bioinform Genom">
        <title>Complete genome sequence of the type strain bacterium Sphaerochaeta associata GLS2t (VKM B-2742)t.</title>
        <authorList>
            <person name="Troshina O.Y."/>
            <person name="Tepeeva A.N."/>
            <person name="Arzamasceva V.O."/>
            <person name="Whitman W.B."/>
            <person name="Varghese N."/>
            <person name="Shapiro N."/>
            <person name="Woyke T."/>
            <person name="Kripides N.C."/>
            <person name="Vasilenko O.V."/>
        </authorList>
    </citation>
    <scope>NUCLEOTIDE SEQUENCE [LARGE SCALE GENOMIC DNA]</scope>
    <source>
        <strain evidence="12">GLS2T</strain>
    </source>
</reference>
<evidence type="ECO:0000256" key="5">
    <source>
        <dbReference type="ARBA" id="ARBA00022475"/>
    </source>
</evidence>
<keyword evidence="12" id="KW-1185">Reference proteome</keyword>
<feature type="transmembrane region" description="Helical" evidence="10">
    <location>
        <begin position="399"/>
        <end position="418"/>
    </location>
</feature>
<feature type="transmembrane region" description="Helical" evidence="10">
    <location>
        <begin position="424"/>
        <end position="445"/>
    </location>
</feature>
<feature type="transmembrane region" description="Helical" evidence="10">
    <location>
        <begin position="200"/>
        <end position="222"/>
    </location>
</feature>
<feature type="transmembrane region" description="Helical" evidence="10">
    <location>
        <begin position="324"/>
        <end position="348"/>
    </location>
</feature>
<evidence type="ECO:0000313" key="12">
    <source>
        <dbReference type="Proteomes" id="UP000829708"/>
    </source>
</evidence>
<feature type="transmembrane region" description="Helical" evidence="10">
    <location>
        <begin position="19"/>
        <end position="37"/>
    </location>
</feature>
<comment type="similarity">
    <text evidence="2">Belongs to the multi antimicrobial extrusion (MATE) (TC 2.A.66.1) family. MepA subfamily.</text>
</comment>
<dbReference type="PANTHER" id="PTHR43823:SF3">
    <property type="entry name" value="MULTIDRUG EXPORT PROTEIN MEPA"/>
    <property type="match status" value="1"/>
</dbReference>
<keyword evidence="7 10" id="KW-1133">Transmembrane helix</keyword>
<feature type="transmembrane region" description="Helical" evidence="10">
    <location>
        <begin position="104"/>
        <end position="129"/>
    </location>
</feature>
<evidence type="ECO:0000256" key="2">
    <source>
        <dbReference type="ARBA" id="ARBA00008417"/>
    </source>
</evidence>
<dbReference type="Pfam" id="PF01554">
    <property type="entry name" value="MatE"/>
    <property type="match status" value="2"/>
</dbReference>
<keyword evidence="4" id="KW-0813">Transport</keyword>
<gene>
    <name evidence="11" type="ORF">MUG09_02630</name>
</gene>
<sequence>MESEAIHSNPLGTEPIFKLLMRFSIPAIVGMMVNALYNVVDRMYIGNSPSLGANGIAGITIAFPIMIILMAMGVLFGIGGATLFSIRLGQKKEAEAAHVLENAFLLLTSGGLVFLIIGQIFLTDILVLFGASQEVLPYATGYLRFILFGSVFGVTSMGLNHFIRADGNPKVAMLSMFLGAGTNIILDPIFIYVLDWGMEGAALATIISQTFSFIWVVSYFIGKKSKVKLSLKALKPEWTVIKLIITLGIPPFTLQIASSLLNVILNKTLIAHGGDLGISAMGIVHSLQTLLILPVIGINQGVQPLISFNFGARQYDRVREAAKLGIFSATLVIMAGYLATRLFPVAMVGMFNREPELLELGTFALKRWFLFTPLVGFQIIAGSFFQAIGKSKIAMTLTLSRQGLFLIPSILIFAHFFGMEGILWSAPVSDALATVVTAFFFFRGLRDLEKKAARI</sequence>
<dbReference type="NCBIfam" id="TIGR00797">
    <property type="entry name" value="matE"/>
    <property type="match status" value="1"/>
</dbReference>
<dbReference type="InterPro" id="IPR051327">
    <property type="entry name" value="MATE_MepA_subfamily"/>
</dbReference>
<feature type="transmembrane region" description="Helical" evidence="10">
    <location>
        <begin position="57"/>
        <end position="84"/>
    </location>
</feature>
<evidence type="ECO:0000256" key="3">
    <source>
        <dbReference type="ARBA" id="ARBA00022106"/>
    </source>
</evidence>
<keyword evidence="5" id="KW-1003">Cell membrane</keyword>
<feature type="transmembrane region" description="Helical" evidence="10">
    <location>
        <begin position="243"/>
        <end position="264"/>
    </location>
</feature>
<dbReference type="Proteomes" id="UP000829708">
    <property type="component" value="Chromosome"/>
</dbReference>
<evidence type="ECO:0000256" key="9">
    <source>
        <dbReference type="ARBA" id="ARBA00023251"/>
    </source>
</evidence>
<feature type="transmembrane region" description="Helical" evidence="10">
    <location>
        <begin position="141"/>
        <end position="159"/>
    </location>
</feature>
<dbReference type="InterPro" id="IPR045070">
    <property type="entry name" value="MATE_MepA-like"/>
</dbReference>
<feature type="transmembrane region" description="Helical" evidence="10">
    <location>
        <begin position="368"/>
        <end position="387"/>
    </location>
</feature>
<protein>
    <recommendedName>
        <fullName evidence="3">Multidrug export protein MepA</fullName>
    </recommendedName>
</protein>
<evidence type="ECO:0000313" key="11">
    <source>
        <dbReference type="EMBL" id="UOM51671.1"/>
    </source>
</evidence>
<comment type="subcellular location">
    <subcellularLocation>
        <location evidence="1">Cell membrane</location>
        <topology evidence="1">Multi-pass membrane protein</topology>
    </subcellularLocation>
</comment>
<feature type="transmembrane region" description="Helical" evidence="10">
    <location>
        <begin position="171"/>
        <end position="194"/>
    </location>
</feature>
<evidence type="ECO:0000256" key="6">
    <source>
        <dbReference type="ARBA" id="ARBA00022692"/>
    </source>
</evidence>
<keyword evidence="8 10" id="KW-0472">Membrane</keyword>
<keyword evidence="6 10" id="KW-0812">Transmembrane</keyword>
<accession>A0ABY4DC19</accession>
<dbReference type="PIRSF" id="PIRSF006603">
    <property type="entry name" value="DinF"/>
    <property type="match status" value="1"/>
</dbReference>
<evidence type="ECO:0000256" key="1">
    <source>
        <dbReference type="ARBA" id="ARBA00004651"/>
    </source>
</evidence>
<dbReference type="InterPro" id="IPR048279">
    <property type="entry name" value="MdtK-like"/>
</dbReference>
<evidence type="ECO:0000256" key="8">
    <source>
        <dbReference type="ARBA" id="ARBA00023136"/>
    </source>
</evidence>
<dbReference type="EMBL" id="CP094929">
    <property type="protein sequence ID" value="UOM51671.1"/>
    <property type="molecule type" value="Genomic_DNA"/>
</dbReference>
<organism evidence="11 12">
    <name type="scientific">Sphaerochaeta associata</name>
    <dbReference type="NCBI Taxonomy" id="1129264"/>
    <lineage>
        <taxon>Bacteria</taxon>
        <taxon>Pseudomonadati</taxon>
        <taxon>Spirochaetota</taxon>
        <taxon>Spirochaetia</taxon>
        <taxon>Spirochaetales</taxon>
        <taxon>Sphaerochaetaceae</taxon>
        <taxon>Sphaerochaeta</taxon>
    </lineage>
</organism>
<evidence type="ECO:0000256" key="4">
    <source>
        <dbReference type="ARBA" id="ARBA00022448"/>
    </source>
</evidence>
<dbReference type="RefSeq" id="WP_244773281.1">
    <property type="nucleotide sequence ID" value="NZ_CP094929.1"/>
</dbReference>
<dbReference type="PANTHER" id="PTHR43823">
    <property type="entry name" value="SPORULATION PROTEIN YKVU"/>
    <property type="match status" value="1"/>
</dbReference>
<evidence type="ECO:0000256" key="10">
    <source>
        <dbReference type="SAM" id="Phobius"/>
    </source>
</evidence>
<name>A0ABY4DC19_9SPIR</name>
<proteinExistence type="inferred from homology"/>
<evidence type="ECO:0000256" key="7">
    <source>
        <dbReference type="ARBA" id="ARBA00022989"/>
    </source>
</evidence>
<dbReference type="CDD" id="cd13143">
    <property type="entry name" value="MATE_MepA_like"/>
    <property type="match status" value="1"/>
</dbReference>
<keyword evidence="9" id="KW-0046">Antibiotic resistance</keyword>